<dbReference type="EMBL" id="ATGK01000013">
    <property type="protein sequence ID" value="EPG36775.1"/>
    <property type="molecule type" value="Genomic_DNA"/>
</dbReference>
<dbReference type="AlphaFoldDB" id="S3TM92"/>
<evidence type="ECO:0000313" key="3">
    <source>
        <dbReference type="Proteomes" id="UP000014559"/>
    </source>
</evidence>
<accession>S3TM92</accession>
<dbReference type="RefSeq" id="WP_016652924.1">
    <property type="nucleotide sequence ID" value="NZ_JAYKLZ010000104.1"/>
</dbReference>
<dbReference type="GeneID" id="45417312"/>
<comment type="caution">
    <text evidence="2">The sequence shown here is derived from an EMBL/GenBank/DDBJ whole genome shotgun (WGS) entry which is preliminary data.</text>
</comment>
<evidence type="ECO:0000256" key="1">
    <source>
        <dbReference type="SAM" id="SignalP"/>
    </source>
</evidence>
<feature type="signal peptide" evidence="1">
    <location>
        <begin position="1"/>
        <end position="17"/>
    </location>
</feature>
<gene>
    <name evidence="2" type="ORF">F907_02472</name>
</gene>
<dbReference type="HOGENOM" id="CLU_1122714_0_0_6"/>
<evidence type="ECO:0000313" key="2">
    <source>
        <dbReference type="EMBL" id="EPG36775.1"/>
    </source>
</evidence>
<dbReference type="Proteomes" id="UP000014559">
    <property type="component" value="Unassembled WGS sequence"/>
</dbReference>
<organism evidence="2 3">
    <name type="scientific">Acinetobacter colistiniresistens</name>
    <dbReference type="NCBI Taxonomy" id="280145"/>
    <lineage>
        <taxon>Bacteria</taxon>
        <taxon>Pseudomonadati</taxon>
        <taxon>Pseudomonadota</taxon>
        <taxon>Gammaproteobacteria</taxon>
        <taxon>Moraxellales</taxon>
        <taxon>Moraxellaceae</taxon>
        <taxon>Acinetobacter</taxon>
    </lineage>
</organism>
<sequence>MKKMMILLLFSTSIVHAELKTLDSQALREVEGQAGADLSLKFSLNHTSTYQFDDGVGGVCDKTANNNTGLGYCHLGLSVNKRFVSSRVQGANTLWDVPESDPTLANPARKLWLVFKGIQGTVDIQKLGLDGVDLVYQNDGGIDQIKPSMQLSLDASMPILIRNFGFNALAIEQDDFTSYIDSNGKVVEGSASTPPTSGYGYLKATTYNATNAATSLYDQGKETGFVGMRMNGNLAIQGKIMMFGCDSSHPRC</sequence>
<name>S3TM92_9GAMM</name>
<proteinExistence type="predicted"/>
<reference evidence="2 3" key="1">
    <citation type="submission" date="2013-06" db="EMBL/GenBank/DDBJ databases">
        <title>The Genome Sequence of Acinetobacter sp. NIPH 2036.</title>
        <authorList>
            <consortium name="The Broad Institute Genome Sequencing Platform"/>
            <consortium name="The Broad Institute Genome Sequencing Center for Infectious Disease"/>
            <person name="Cerqueira G."/>
            <person name="Feldgarden M."/>
            <person name="Courvalin P."/>
            <person name="Perichon B."/>
            <person name="Grillot-Courvalin C."/>
            <person name="Clermont D."/>
            <person name="Rocha E."/>
            <person name="Yoon E.-J."/>
            <person name="Nemec A."/>
            <person name="Young S.K."/>
            <person name="Zeng Q."/>
            <person name="Gargeya S."/>
            <person name="Fitzgerald M."/>
            <person name="Abouelleil A."/>
            <person name="Alvarado L."/>
            <person name="Berlin A.M."/>
            <person name="Chapman S.B."/>
            <person name="Dewar J."/>
            <person name="Goldberg J."/>
            <person name="Griggs A."/>
            <person name="Gujja S."/>
            <person name="Hansen M."/>
            <person name="Howarth C."/>
            <person name="Imamovic A."/>
            <person name="Larimer J."/>
            <person name="McCowan C."/>
            <person name="Murphy C."/>
            <person name="Pearson M."/>
            <person name="Priest M."/>
            <person name="Roberts A."/>
            <person name="Saif S."/>
            <person name="Shea T."/>
            <person name="Sykes S."/>
            <person name="Wortman J."/>
            <person name="Nusbaum C."/>
            <person name="Birren B."/>
        </authorList>
    </citation>
    <scope>NUCLEOTIDE SEQUENCE [LARGE SCALE GENOMIC DNA]</scope>
    <source>
        <strain evidence="2 3">NIPH 2036</strain>
    </source>
</reference>
<feature type="chain" id="PRO_5004512892" evidence="1">
    <location>
        <begin position="18"/>
        <end position="252"/>
    </location>
</feature>
<keyword evidence="1" id="KW-0732">Signal</keyword>
<protein>
    <submittedName>
        <fullName evidence="2">Uncharacterized protein</fullName>
    </submittedName>
</protein>
<dbReference type="PATRIC" id="fig|1217696.3.peg.2432"/>